<evidence type="ECO:0000256" key="1">
    <source>
        <dbReference type="ARBA" id="ARBA00004781"/>
    </source>
</evidence>
<dbReference type="PANTHER" id="PTHR10491">
    <property type="entry name" value="DTDP-4-DEHYDRORHAMNOSE REDUCTASE"/>
    <property type="match status" value="1"/>
</dbReference>
<comment type="catalytic activity">
    <reaction evidence="5">
        <text>dTDP-beta-L-rhamnose + NADP(+) = dTDP-4-dehydro-beta-L-rhamnose + NADPH + H(+)</text>
        <dbReference type="Rhea" id="RHEA:21796"/>
        <dbReference type="ChEBI" id="CHEBI:15378"/>
        <dbReference type="ChEBI" id="CHEBI:57510"/>
        <dbReference type="ChEBI" id="CHEBI:57783"/>
        <dbReference type="ChEBI" id="CHEBI:58349"/>
        <dbReference type="ChEBI" id="CHEBI:62830"/>
        <dbReference type="EC" id="1.1.1.133"/>
    </reaction>
</comment>
<dbReference type="Proteomes" id="UP000316921">
    <property type="component" value="Chromosome"/>
</dbReference>
<evidence type="ECO:0000259" key="7">
    <source>
        <dbReference type="Pfam" id="PF04321"/>
    </source>
</evidence>
<dbReference type="Gene3D" id="3.90.25.10">
    <property type="entry name" value="UDP-galactose 4-epimerase, domain 1"/>
    <property type="match status" value="1"/>
</dbReference>
<gene>
    <name evidence="8" type="primary">rmlD_1</name>
    <name evidence="8" type="ORF">Pla133_25070</name>
</gene>
<dbReference type="InterPro" id="IPR005913">
    <property type="entry name" value="dTDP_dehydrorham_reduct"/>
</dbReference>
<dbReference type="KEGG" id="pbap:Pla133_25070"/>
<keyword evidence="9" id="KW-1185">Reference proteome</keyword>
<dbReference type="NCBIfam" id="TIGR01214">
    <property type="entry name" value="rmlD"/>
    <property type="match status" value="1"/>
</dbReference>
<dbReference type="Pfam" id="PF04321">
    <property type="entry name" value="RmlD_sub_bind"/>
    <property type="match status" value="1"/>
</dbReference>
<sequence length="302" mass="31605">MLGSGTTGRVLVTGARGMLGGQLLADAPQGLSPVGTDRSAEGRVSGLEHHGGVDLTVADAVERLFDCIDDLVGVIHPAAYTAVDKAEEEPGLARAVNAAAAQIVARACASRGLPLVVVSTDFVFDGTGERPYREDDAPNPTSVYGATKLEGEQLALAANPGRTAIVRTQWLYGPGGNHFPGTMLRLASERDQLRVVSDQVGSPTSTLELSPALWDVLVRGAAGVYHAACEGRASWYDLAVATLAEAGVTGVKVDPCTTDEFPRPAKRPAYSVLDCSKLAALRGAPLAPWREALARFLAHERA</sequence>
<proteinExistence type="inferred from homology"/>
<dbReference type="UniPathway" id="UPA00124"/>
<evidence type="ECO:0000256" key="6">
    <source>
        <dbReference type="RuleBase" id="RU364082"/>
    </source>
</evidence>
<comment type="similarity">
    <text evidence="2 6">Belongs to the dTDP-4-dehydrorhamnose reductase family.</text>
</comment>
<organism evidence="8 9">
    <name type="scientific">Engelhardtia mirabilis</name>
    <dbReference type="NCBI Taxonomy" id="2528011"/>
    <lineage>
        <taxon>Bacteria</taxon>
        <taxon>Pseudomonadati</taxon>
        <taxon>Planctomycetota</taxon>
        <taxon>Planctomycetia</taxon>
        <taxon>Planctomycetia incertae sedis</taxon>
        <taxon>Engelhardtia</taxon>
    </lineage>
</organism>
<dbReference type="GO" id="GO:0008831">
    <property type="term" value="F:dTDP-4-dehydrorhamnose reductase activity"/>
    <property type="evidence" value="ECO:0007669"/>
    <property type="project" value="UniProtKB-EC"/>
</dbReference>
<feature type="domain" description="RmlD-like substrate binding" evidence="7">
    <location>
        <begin position="9"/>
        <end position="300"/>
    </location>
</feature>
<dbReference type="SUPFAM" id="SSF51735">
    <property type="entry name" value="NAD(P)-binding Rossmann-fold domains"/>
    <property type="match status" value="1"/>
</dbReference>
<name>A0A518BKC1_9BACT</name>
<dbReference type="PANTHER" id="PTHR10491:SF4">
    <property type="entry name" value="METHIONINE ADENOSYLTRANSFERASE 2 SUBUNIT BETA"/>
    <property type="match status" value="1"/>
</dbReference>
<dbReference type="CDD" id="cd05254">
    <property type="entry name" value="dTDP_HR_like_SDR_e"/>
    <property type="match status" value="1"/>
</dbReference>
<keyword evidence="6 8" id="KW-0560">Oxidoreductase</keyword>
<dbReference type="InterPro" id="IPR036291">
    <property type="entry name" value="NAD(P)-bd_dom_sf"/>
</dbReference>
<keyword evidence="6" id="KW-0521">NADP</keyword>
<dbReference type="InterPro" id="IPR029903">
    <property type="entry name" value="RmlD-like-bd"/>
</dbReference>
<evidence type="ECO:0000256" key="2">
    <source>
        <dbReference type="ARBA" id="ARBA00010944"/>
    </source>
</evidence>
<accession>A0A518BKC1</accession>
<dbReference type="RefSeq" id="WP_145065592.1">
    <property type="nucleotide sequence ID" value="NZ_CP036287.1"/>
</dbReference>
<dbReference type="GO" id="GO:0019305">
    <property type="term" value="P:dTDP-rhamnose biosynthetic process"/>
    <property type="evidence" value="ECO:0007669"/>
    <property type="project" value="UniProtKB-UniPathway"/>
</dbReference>
<dbReference type="EMBL" id="CP036287">
    <property type="protein sequence ID" value="QDU67424.1"/>
    <property type="molecule type" value="Genomic_DNA"/>
</dbReference>
<comment type="pathway">
    <text evidence="1 6">Carbohydrate biosynthesis; dTDP-L-rhamnose biosynthesis.</text>
</comment>
<dbReference type="AlphaFoldDB" id="A0A518BKC1"/>
<evidence type="ECO:0000256" key="3">
    <source>
        <dbReference type="ARBA" id="ARBA00012929"/>
    </source>
</evidence>
<protein>
    <recommendedName>
        <fullName evidence="4 6">dTDP-4-dehydrorhamnose reductase</fullName>
        <ecNumber evidence="3 6">1.1.1.133</ecNumber>
    </recommendedName>
</protein>
<dbReference type="Gene3D" id="3.40.50.720">
    <property type="entry name" value="NAD(P)-binding Rossmann-like Domain"/>
    <property type="match status" value="1"/>
</dbReference>
<reference evidence="8 9" key="1">
    <citation type="submission" date="2019-02" db="EMBL/GenBank/DDBJ databases">
        <title>Deep-cultivation of Planctomycetes and their phenomic and genomic characterization uncovers novel biology.</title>
        <authorList>
            <person name="Wiegand S."/>
            <person name="Jogler M."/>
            <person name="Boedeker C."/>
            <person name="Pinto D."/>
            <person name="Vollmers J."/>
            <person name="Rivas-Marin E."/>
            <person name="Kohn T."/>
            <person name="Peeters S.H."/>
            <person name="Heuer A."/>
            <person name="Rast P."/>
            <person name="Oberbeckmann S."/>
            <person name="Bunk B."/>
            <person name="Jeske O."/>
            <person name="Meyerdierks A."/>
            <person name="Storesund J.E."/>
            <person name="Kallscheuer N."/>
            <person name="Luecker S."/>
            <person name="Lage O.M."/>
            <person name="Pohl T."/>
            <person name="Merkel B.J."/>
            <person name="Hornburger P."/>
            <person name="Mueller R.-W."/>
            <person name="Bruemmer F."/>
            <person name="Labrenz M."/>
            <person name="Spormann A.M."/>
            <person name="Op den Camp H."/>
            <person name="Overmann J."/>
            <person name="Amann R."/>
            <person name="Jetten M.S.M."/>
            <person name="Mascher T."/>
            <person name="Medema M.H."/>
            <person name="Devos D.P."/>
            <person name="Kaster A.-K."/>
            <person name="Ovreas L."/>
            <person name="Rohde M."/>
            <person name="Galperin M.Y."/>
            <person name="Jogler C."/>
        </authorList>
    </citation>
    <scope>NUCLEOTIDE SEQUENCE [LARGE SCALE GENOMIC DNA]</scope>
    <source>
        <strain evidence="8 9">Pla133</strain>
    </source>
</reference>
<comment type="function">
    <text evidence="6">Catalyzes the reduction of dTDP-6-deoxy-L-lyxo-4-hexulose to yield dTDP-L-rhamnose.</text>
</comment>
<evidence type="ECO:0000256" key="4">
    <source>
        <dbReference type="ARBA" id="ARBA00017099"/>
    </source>
</evidence>
<dbReference type="EC" id="1.1.1.133" evidence="3 6"/>
<evidence type="ECO:0000313" key="9">
    <source>
        <dbReference type="Proteomes" id="UP000316921"/>
    </source>
</evidence>
<evidence type="ECO:0000256" key="5">
    <source>
        <dbReference type="ARBA" id="ARBA00048200"/>
    </source>
</evidence>
<evidence type="ECO:0000313" key="8">
    <source>
        <dbReference type="EMBL" id="QDU67424.1"/>
    </source>
</evidence>